<dbReference type="RefSeq" id="WP_163464292.1">
    <property type="nucleotide sequence ID" value="NZ_JAAAMG010000013.1"/>
</dbReference>
<dbReference type="AlphaFoldDB" id="A0A6N9T5R0"/>
<dbReference type="Pfam" id="PF01408">
    <property type="entry name" value="GFO_IDH_MocA"/>
    <property type="match status" value="1"/>
</dbReference>
<dbReference type="Gene3D" id="3.40.50.720">
    <property type="entry name" value="NAD(P)-binding Rossmann-like Domain"/>
    <property type="match status" value="1"/>
</dbReference>
<evidence type="ECO:0000313" key="5">
    <source>
        <dbReference type="Proteomes" id="UP000469011"/>
    </source>
</evidence>
<dbReference type="GO" id="GO:0000166">
    <property type="term" value="F:nucleotide binding"/>
    <property type="evidence" value="ECO:0007669"/>
    <property type="project" value="InterPro"/>
</dbReference>
<evidence type="ECO:0000259" key="3">
    <source>
        <dbReference type="Pfam" id="PF22725"/>
    </source>
</evidence>
<evidence type="ECO:0000313" key="4">
    <source>
        <dbReference type="EMBL" id="NDW05912.1"/>
    </source>
</evidence>
<evidence type="ECO:0000259" key="2">
    <source>
        <dbReference type="Pfam" id="PF01408"/>
    </source>
</evidence>
<dbReference type="InterPro" id="IPR000683">
    <property type="entry name" value="Gfo/Idh/MocA-like_OxRdtase_N"/>
</dbReference>
<feature type="domain" description="GFO/IDH/MocA-like oxidoreductase" evidence="3">
    <location>
        <begin position="135"/>
        <end position="269"/>
    </location>
</feature>
<proteinExistence type="predicted"/>
<reference evidence="4 5" key="1">
    <citation type="submission" date="2020-01" db="EMBL/GenBank/DDBJ databases">
        <title>Jiella pacifica sp. nov.</title>
        <authorList>
            <person name="Xue Z."/>
            <person name="Zhu S."/>
            <person name="Chen J."/>
            <person name="Yang J."/>
        </authorList>
    </citation>
    <scope>NUCLEOTIDE SEQUENCE [LARGE SCALE GENOMIC DNA]</scope>
    <source>
        <strain evidence="4 5">40Bstr34</strain>
    </source>
</reference>
<organism evidence="4 5">
    <name type="scientific">Jiella pacifica</name>
    <dbReference type="NCBI Taxonomy" id="2696469"/>
    <lineage>
        <taxon>Bacteria</taxon>
        <taxon>Pseudomonadati</taxon>
        <taxon>Pseudomonadota</taxon>
        <taxon>Alphaproteobacteria</taxon>
        <taxon>Hyphomicrobiales</taxon>
        <taxon>Aurantimonadaceae</taxon>
        <taxon>Jiella</taxon>
    </lineage>
</organism>
<dbReference type="SUPFAM" id="SSF51735">
    <property type="entry name" value="NAD(P)-binding Rossmann-fold domains"/>
    <property type="match status" value="1"/>
</dbReference>
<gene>
    <name evidence="4" type="ORF">GTK09_15945</name>
</gene>
<feature type="domain" description="Gfo/Idh/MocA-like oxidoreductase N-terminal" evidence="2">
    <location>
        <begin position="9"/>
        <end position="119"/>
    </location>
</feature>
<protein>
    <submittedName>
        <fullName evidence="4">Gfo/Idh/MocA family oxidoreductase</fullName>
    </submittedName>
</protein>
<dbReference type="InterPro" id="IPR050463">
    <property type="entry name" value="Gfo/Idh/MocA_oxidrdct_glycsds"/>
</dbReference>
<dbReference type="PANTHER" id="PTHR43818">
    <property type="entry name" value="BCDNA.GH03377"/>
    <property type="match status" value="1"/>
</dbReference>
<dbReference type="InterPro" id="IPR055170">
    <property type="entry name" value="GFO_IDH_MocA-like_dom"/>
</dbReference>
<evidence type="ECO:0000256" key="1">
    <source>
        <dbReference type="ARBA" id="ARBA00023002"/>
    </source>
</evidence>
<dbReference type="Gene3D" id="3.30.360.10">
    <property type="entry name" value="Dihydrodipicolinate Reductase, domain 2"/>
    <property type="match status" value="1"/>
</dbReference>
<dbReference type="InterPro" id="IPR036291">
    <property type="entry name" value="NAD(P)-bd_dom_sf"/>
</dbReference>
<dbReference type="Pfam" id="PF22725">
    <property type="entry name" value="GFO_IDH_MocA_C3"/>
    <property type="match status" value="1"/>
</dbReference>
<keyword evidence="1" id="KW-0560">Oxidoreductase</keyword>
<name>A0A6N9T5R0_9HYPH</name>
<dbReference type="SUPFAM" id="SSF55347">
    <property type="entry name" value="Glyceraldehyde-3-phosphate dehydrogenase-like, C-terminal domain"/>
    <property type="match status" value="1"/>
</dbReference>
<dbReference type="GO" id="GO:0016491">
    <property type="term" value="F:oxidoreductase activity"/>
    <property type="evidence" value="ECO:0007669"/>
    <property type="project" value="UniProtKB-KW"/>
</dbReference>
<comment type="caution">
    <text evidence="4">The sequence shown here is derived from an EMBL/GenBank/DDBJ whole genome shotgun (WGS) entry which is preliminary data.</text>
</comment>
<sequence length="382" mass="40275">MSKAVPDQLRIGVVGCGNISHAYLHNAAMFAGLRPVACADINLEAAKARAGAFGIKAMSPEALIASPEVDLVLNLTVPAAHFAISMQALEAGKHVFTEKPLATTVGDGRKLVAAAKACGLSIGSAPDTFLGAAGRHARRLIESGAIGRPVTGTAFMMGRGMEHWHPDPAFYYQPGGGPVLDMGPYYLSMLVNLLGPVHRVQALSTSAHKERLLTAEGPLKGTRIPVGTPTSVSSLLEFASGTQITFVASWDVYRHSNRQIELHGSEGSLGLPDPDNFSGVVSLSDQGAPWQDLDTASLPFGALNWPLEAPDRGNYRMLGLADLARSLIEGRAPRASGDLALHVLEVMEAILRAGETGESITVEPADCQPRPLAEAEAEELLK</sequence>
<keyword evidence="5" id="KW-1185">Reference proteome</keyword>
<dbReference type="PANTHER" id="PTHR43818:SF11">
    <property type="entry name" value="BCDNA.GH03377"/>
    <property type="match status" value="1"/>
</dbReference>
<dbReference type="EMBL" id="JAAAMG010000013">
    <property type="protein sequence ID" value="NDW05912.1"/>
    <property type="molecule type" value="Genomic_DNA"/>
</dbReference>
<accession>A0A6N9T5R0</accession>
<dbReference type="Proteomes" id="UP000469011">
    <property type="component" value="Unassembled WGS sequence"/>
</dbReference>